<keyword evidence="4 6" id="KW-0067">ATP-binding</keyword>
<protein>
    <submittedName>
        <fullName evidence="6">Daunorubicin/doxorubicin resistance ATP-binding protein DrrA</fullName>
    </submittedName>
</protein>
<dbReference type="GeneID" id="84817482"/>
<dbReference type="EMBL" id="ACIN03000006">
    <property type="protein sequence ID" value="ESK65659.1"/>
    <property type="molecule type" value="Genomic_DNA"/>
</dbReference>
<dbReference type="OrthoDB" id="9804819at2"/>
<dbReference type="AlphaFoldDB" id="W1Q647"/>
<organism evidence="6 7">
    <name type="scientific">Abiotrophia defectiva ATCC 49176</name>
    <dbReference type="NCBI Taxonomy" id="592010"/>
    <lineage>
        <taxon>Bacteria</taxon>
        <taxon>Bacillati</taxon>
        <taxon>Bacillota</taxon>
        <taxon>Bacilli</taxon>
        <taxon>Lactobacillales</taxon>
        <taxon>Aerococcaceae</taxon>
        <taxon>Abiotrophia</taxon>
    </lineage>
</organism>
<dbReference type="SUPFAM" id="SSF52540">
    <property type="entry name" value="P-loop containing nucleoside triphosphate hydrolases"/>
    <property type="match status" value="1"/>
</dbReference>
<evidence type="ECO:0000256" key="2">
    <source>
        <dbReference type="ARBA" id="ARBA00022448"/>
    </source>
</evidence>
<evidence type="ECO:0000259" key="5">
    <source>
        <dbReference type="PROSITE" id="PS50893"/>
    </source>
</evidence>
<gene>
    <name evidence="6" type="ORF">GCWU000182_000934</name>
</gene>
<dbReference type="PANTHER" id="PTHR42711:SF5">
    <property type="entry name" value="ABC TRANSPORTER ATP-BINDING PROTEIN NATA"/>
    <property type="match status" value="1"/>
</dbReference>
<dbReference type="STRING" id="592010.GCWU000182_000934"/>
<dbReference type="PROSITE" id="PS00211">
    <property type="entry name" value="ABC_TRANSPORTER_1"/>
    <property type="match status" value="1"/>
</dbReference>
<feature type="domain" description="ABC transporter" evidence="5">
    <location>
        <begin position="3"/>
        <end position="228"/>
    </location>
</feature>
<comment type="similarity">
    <text evidence="1">Belongs to the ABC transporter superfamily.</text>
</comment>
<evidence type="ECO:0000313" key="7">
    <source>
        <dbReference type="Proteomes" id="UP000019050"/>
    </source>
</evidence>
<proteinExistence type="inferred from homology"/>
<dbReference type="eggNOG" id="COG1131">
    <property type="taxonomic scope" value="Bacteria"/>
</dbReference>
<dbReference type="PROSITE" id="PS50893">
    <property type="entry name" value="ABC_TRANSPORTER_2"/>
    <property type="match status" value="1"/>
</dbReference>
<dbReference type="InterPro" id="IPR003593">
    <property type="entry name" value="AAA+_ATPase"/>
</dbReference>
<dbReference type="InterPro" id="IPR050763">
    <property type="entry name" value="ABC_transporter_ATP-binding"/>
</dbReference>
<evidence type="ECO:0000313" key="6">
    <source>
        <dbReference type="EMBL" id="ESK65659.1"/>
    </source>
</evidence>
<dbReference type="RefSeq" id="WP_023391582.1">
    <property type="nucleotide sequence ID" value="NZ_KI535340.1"/>
</dbReference>
<evidence type="ECO:0000256" key="3">
    <source>
        <dbReference type="ARBA" id="ARBA00022741"/>
    </source>
</evidence>
<dbReference type="Gene3D" id="3.40.50.300">
    <property type="entry name" value="P-loop containing nucleotide triphosphate hydrolases"/>
    <property type="match status" value="1"/>
</dbReference>
<dbReference type="GO" id="GO:0016887">
    <property type="term" value="F:ATP hydrolysis activity"/>
    <property type="evidence" value="ECO:0007669"/>
    <property type="project" value="InterPro"/>
</dbReference>
<keyword evidence="2" id="KW-0813">Transport</keyword>
<keyword evidence="3" id="KW-0547">Nucleotide-binding</keyword>
<reference evidence="6" key="1">
    <citation type="submission" date="2013-06" db="EMBL/GenBank/DDBJ databases">
        <authorList>
            <person name="Weinstock G."/>
            <person name="Sodergren E."/>
            <person name="Clifton S."/>
            <person name="Fulton L."/>
            <person name="Fulton B."/>
            <person name="Courtney L."/>
            <person name="Fronick C."/>
            <person name="Harrison M."/>
            <person name="Strong C."/>
            <person name="Farmer C."/>
            <person name="Delahaunty K."/>
            <person name="Markovic C."/>
            <person name="Hall O."/>
            <person name="Minx P."/>
            <person name="Tomlinson C."/>
            <person name="Mitreva M."/>
            <person name="Nelson J."/>
            <person name="Hou S."/>
            <person name="Wollam A."/>
            <person name="Pepin K.H."/>
            <person name="Johnson M."/>
            <person name="Bhonagiri V."/>
            <person name="Nash W.E."/>
            <person name="Warren W."/>
            <person name="Chinwalla A."/>
            <person name="Mardis E.R."/>
            <person name="Wilson R.K."/>
        </authorList>
    </citation>
    <scope>NUCLEOTIDE SEQUENCE [LARGE SCALE GENOMIC DNA]</scope>
    <source>
        <strain evidence="6">ATCC 49176</strain>
    </source>
</reference>
<dbReference type="InterPro" id="IPR017871">
    <property type="entry name" value="ABC_transporter-like_CS"/>
</dbReference>
<dbReference type="HOGENOM" id="CLU_000604_1_2_9"/>
<dbReference type="Proteomes" id="UP000019050">
    <property type="component" value="Unassembled WGS sequence"/>
</dbReference>
<sequence length="295" mass="33427">MLIQTQNLTKRYGDKTVVQQLNLSIPQGQLVALLGPNGAGKSTTIKMLTGLLSPSEGSIIFQGQQLSRSDYQRQLGVVFQDSILDQDLTVGQNLLSRAKCYRNFEASQLDFLIQVFELESILKQSYGTLSGGQRRRVDIARALVHQPKFLILDEPSTGLDIQTRNVIWDALLRLRQEQGLTILLTTHYLEEVENADYVYIIDHGHLIAADTVSQLKAQYAYDTLSLDLEDPQALAQELAPDYQVRLDGPLLKVDLKPEQSVWPLLDRYRPLIKHFEYHHGSVDDLFINLTGREIR</sequence>
<evidence type="ECO:0000256" key="4">
    <source>
        <dbReference type="ARBA" id="ARBA00022840"/>
    </source>
</evidence>
<dbReference type="PANTHER" id="PTHR42711">
    <property type="entry name" value="ABC TRANSPORTER ATP-BINDING PROTEIN"/>
    <property type="match status" value="1"/>
</dbReference>
<keyword evidence="7" id="KW-1185">Reference proteome</keyword>
<dbReference type="InterPro" id="IPR003439">
    <property type="entry name" value="ABC_transporter-like_ATP-bd"/>
</dbReference>
<dbReference type="GO" id="GO:0005524">
    <property type="term" value="F:ATP binding"/>
    <property type="evidence" value="ECO:0007669"/>
    <property type="project" value="UniProtKB-KW"/>
</dbReference>
<dbReference type="InterPro" id="IPR027417">
    <property type="entry name" value="P-loop_NTPase"/>
</dbReference>
<evidence type="ECO:0000256" key="1">
    <source>
        <dbReference type="ARBA" id="ARBA00005417"/>
    </source>
</evidence>
<accession>W1Q647</accession>
<dbReference type="SMART" id="SM00382">
    <property type="entry name" value="AAA"/>
    <property type="match status" value="1"/>
</dbReference>
<comment type="caution">
    <text evidence="6">The sequence shown here is derived from an EMBL/GenBank/DDBJ whole genome shotgun (WGS) entry which is preliminary data.</text>
</comment>
<dbReference type="Pfam" id="PF00005">
    <property type="entry name" value="ABC_tran"/>
    <property type="match status" value="1"/>
</dbReference>
<name>W1Q647_ABIDE</name>